<keyword evidence="1 3" id="KW-0378">Hydrolase</keyword>
<dbReference type="Proteomes" id="UP000293342">
    <property type="component" value="Unassembled WGS sequence"/>
</dbReference>
<sequence length="291" mass="31726">MEHMVISDQATAVLAEPTATYDIRGGGGVRLHAREWGNRQGRAVVFIHGWSASHVCWARQMQGRLADEFRLVAFDNRGHGMSEKPLGADSYREPQLWADDLAAVIDQLGLDRPVLVAWSYGGFIVSDYIRAYGEDRIGAVNLVGAAVMMKPPTFDNIGPGFLENAPDASLPDLATNIAAVRRFLGVSTAEPLEPDDWSAALAWNMVVPPEVKGALISRRIDGDDVLAGLSVPVLVTHGRSDTIVLPSMAEHVLDVCRTARPSWYEGVGHMPFVEDQARFDREVAELAEDVA</sequence>
<organism evidence="3 4">
    <name type="scientific">Kribbella capetownensis</name>
    <dbReference type="NCBI Taxonomy" id="1572659"/>
    <lineage>
        <taxon>Bacteria</taxon>
        <taxon>Bacillati</taxon>
        <taxon>Actinomycetota</taxon>
        <taxon>Actinomycetes</taxon>
        <taxon>Propionibacteriales</taxon>
        <taxon>Kribbellaceae</taxon>
        <taxon>Kribbella</taxon>
    </lineage>
</organism>
<dbReference type="InterPro" id="IPR050266">
    <property type="entry name" value="AB_hydrolase_sf"/>
</dbReference>
<proteinExistence type="predicted"/>
<dbReference type="EMBL" id="SJKD01000004">
    <property type="protein sequence ID" value="TCC49009.1"/>
    <property type="molecule type" value="Genomic_DNA"/>
</dbReference>
<accession>A0A4R0JQC2</accession>
<dbReference type="AlphaFoldDB" id="A0A4R0JQC2"/>
<comment type="caution">
    <text evidence="3">The sequence shown here is derived from an EMBL/GenBank/DDBJ whole genome shotgun (WGS) entry which is preliminary data.</text>
</comment>
<dbReference type="OrthoDB" id="8680283at2"/>
<dbReference type="InterPro" id="IPR000073">
    <property type="entry name" value="AB_hydrolase_1"/>
</dbReference>
<dbReference type="RefSeq" id="WP_131515248.1">
    <property type="nucleotide sequence ID" value="NZ_SJKD01000004.1"/>
</dbReference>
<keyword evidence="4" id="KW-1185">Reference proteome</keyword>
<evidence type="ECO:0000313" key="4">
    <source>
        <dbReference type="Proteomes" id="UP000293342"/>
    </source>
</evidence>
<feature type="domain" description="AB hydrolase-1" evidence="2">
    <location>
        <begin position="43"/>
        <end position="275"/>
    </location>
</feature>
<protein>
    <submittedName>
        <fullName evidence="3">Alpha/beta hydrolase</fullName>
    </submittedName>
</protein>
<evidence type="ECO:0000259" key="2">
    <source>
        <dbReference type="Pfam" id="PF00561"/>
    </source>
</evidence>
<dbReference type="Pfam" id="PF00561">
    <property type="entry name" value="Abhydrolase_1"/>
    <property type="match status" value="1"/>
</dbReference>
<dbReference type="PRINTS" id="PR00111">
    <property type="entry name" value="ABHYDROLASE"/>
</dbReference>
<dbReference type="GO" id="GO:0016787">
    <property type="term" value="F:hydrolase activity"/>
    <property type="evidence" value="ECO:0007669"/>
    <property type="project" value="UniProtKB-KW"/>
</dbReference>
<evidence type="ECO:0000313" key="3">
    <source>
        <dbReference type="EMBL" id="TCC49009.1"/>
    </source>
</evidence>
<dbReference type="SUPFAM" id="SSF53474">
    <property type="entry name" value="alpha/beta-Hydrolases"/>
    <property type="match status" value="1"/>
</dbReference>
<dbReference type="GO" id="GO:0016020">
    <property type="term" value="C:membrane"/>
    <property type="evidence" value="ECO:0007669"/>
    <property type="project" value="TreeGrafter"/>
</dbReference>
<dbReference type="PANTHER" id="PTHR43798">
    <property type="entry name" value="MONOACYLGLYCEROL LIPASE"/>
    <property type="match status" value="1"/>
</dbReference>
<dbReference type="Gene3D" id="3.40.50.1820">
    <property type="entry name" value="alpha/beta hydrolase"/>
    <property type="match status" value="1"/>
</dbReference>
<name>A0A4R0JQC2_9ACTN</name>
<gene>
    <name evidence="3" type="ORF">E0H75_20880</name>
</gene>
<reference evidence="3 4" key="1">
    <citation type="submission" date="2019-02" db="EMBL/GenBank/DDBJ databases">
        <title>Kribbella capetownensis sp. nov. and Kribbella speibonae sp. nov., isolated from soil.</title>
        <authorList>
            <person name="Curtis S.M."/>
            <person name="Norton I."/>
            <person name="Everest G.J."/>
            <person name="Meyers P.R."/>
        </authorList>
    </citation>
    <scope>NUCLEOTIDE SEQUENCE [LARGE SCALE GENOMIC DNA]</scope>
    <source>
        <strain evidence="3 4">YM53</strain>
    </source>
</reference>
<dbReference type="InterPro" id="IPR029058">
    <property type="entry name" value="AB_hydrolase_fold"/>
</dbReference>
<evidence type="ECO:0000256" key="1">
    <source>
        <dbReference type="ARBA" id="ARBA00022801"/>
    </source>
</evidence>
<dbReference type="PANTHER" id="PTHR43798:SF31">
    <property type="entry name" value="AB HYDROLASE SUPERFAMILY PROTEIN YCLE"/>
    <property type="match status" value="1"/>
</dbReference>